<dbReference type="Pfam" id="PF13858">
    <property type="entry name" value="DUF4199"/>
    <property type="match status" value="1"/>
</dbReference>
<dbReference type="AlphaFoldDB" id="A0A1M5RWB4"/>
<protein>
    <recommendedName>
        <fullName evidence="4">DUF4199 domain-containing protein</fullName>
    </recommendedName>
</protein>
<organism evidence="2 3">
    <name type="scientific">Chryseolinea serpens</name>
    <dbReference type="NCBI Taxonomy" id="947013"/>
    <lineage>
        <taxon>Bacteria</taxon>
        <taxon>Pseudomonadati</taxon>
        <taxon>Bacteroidota</taxon>
        <taxon>Cytophagia</taxon>
        <taxon>Cytophagales</taxon>
        <taxon>Fulvivirgaceae</taxon>
        <taxon>Chryseolinea</taxon>
    </lineage>
</organism>
<gene>
    <name evidence="2" type="ORF">SAMN04488109_3619</name>
</gene>
<feature type="transmembrane region" description="Helical" evidence="1">
    <location>
        <begin position="68"/>
        <end position="90"/>
    </location>
</feature>
<dbReference type="STRING" id="947013.SAMN04488109_3619"/>
<feature type="transmembrane region" description="Helical" evidence="1">
    <location>
        <begin position="39"/>
        <end position="56"/>
    </location>
</feature>
<evidence type="ECO:0000313" key="2">
    <source>
        <dbReference type="EMBL" id="SHH30612.1"/>
    </source>
</evidence>
<sequence length="178" mass="19940">MQRIILIYGLIAGAIVSGMLVISQPMLSQGIINYDNAMIVGYTSMVIALSVVFFGIKTFRDQEGKGKISFGTAFKIGILITLIASLMYAISWEIYYNTMGTDFMEQYTSYHIKKLQEAGATVEKIEATRKEMATFSEQYRNPVIRFGMTLLEIFPVGLLITLICAALLRRKEILPQNA</sequence>
<evidence type="ECO:0008006" key="4">
    <source>
        <dbReference type="Google" id="ProtNLM"/>
    </source>
</evidence>
<dbReference type="RefSeq" id="WP_073136621.1">
    <property type="nucleotide sequence ID" value="NZ_FQWQ01000002.1"/>
</dbReference>
<evidence type="ECO:0000256" key="1">
    <source>
        <dbReference type="SAM" id="Phobius"/>
    </source>
</evidence>
<keyword evidence="1" id="KW-1133">Transmembrane helix</keyword>
<accession>A0A1M5RWB4</accession>
<feature type="transmembrane region" description="Helical" evidence="1">
    <location>
        <begin position="7"/>
        <end position="27"/>
    </location>
</feature>
<keyword evidence="1" id="KW-0812">Transmembrane</keyword>
<proteinExistence type="predicted"/>
<dbReference type="Proteomes" id="UP000184212">
    <property type="component" value="Unassembled WGS sequence"/>
</dbReference>
<dbReference type="OrthoDB" id="6384283at2"/>
<feature type="transmembrane region" description="Helical" evidence="1">
    <location>
        <begin position="146"/>
        <end position="168"/>
    </location>
</feature>
<keyword evidence="3" id="KW-1185">Reference proteome</keyword>
<dbReference type="InterPro" id="IPR025250">
    <property type="entry name" value="DUF4199"/>
</dbReference>
<keyword evidence="1" id="KW-0472">Membrane</keyword>
<evidence type="ECO:0000313" key="3">
    <source>
        <dbReference type="Proteomes" id="UP000184212"/>
    </source>
</evidence>
<dbReference type="EMBL" id="FQWQ01000002">
    <property type="protein sequence ID" value="SHH30612.1"/>
    <property type="molecule type" value="Genomic_DNA"/>
</dbReference>
<reference evidence="2 3" key="1">
    <citation type="submission" date="2016-11" db="EMBL/GenBank/DDBJ databases">
        <authorList>
            <person name="Jaros S."/>
            <person name="Januszkiewicz K."/>
            <person name="Wedrychowicz H."/>
        </authorList>
    </citation>
    <scope>NUCLEOTIDE SEQUENCE [LARGE SCALE GENOMIC DNA]</scope>
    <source>
        <strain evidence="2 3">DSM 24574</strain>
    </source>
</reference>
<name>A0A1M5RWB4_9BACT</name>